<proteinExistence type="predicted"/>
<evidence type="ECO:0000259" key="2">
    <source>
        <dbReference type="Pfam" id="PF10260"/>
    </source>
</evidence>
<gene>
    <name evidence="3" type="ORF">AB1Y20_019626</name>
</gene>
<dbReference type="AlphaFoldDB" id="A0AB34JUM2"/>
<dbReference type="PANTHER" id="PTHR13527">
    <property type="entry name" value="SAYSVFN DOMAIN-CONTAINING PROTEIN 1"/>
    <property type="match status" value="1"/>
</dbReference>
<name>A0AB34JUM2_PRYPA</name>
<organism evidence="3 4">
    <name type="scientific">Prymnesium parvum</name>
    <name type="common">Toxic golden alga</name>
    <dbReference type="NCBI Taxonomy" id="97485"/>
    <lineage>
        <taxon>Eukaryota</taxon>
        <taxon>Haptista</taxon>
        <taxon>Haptophyta</taxon>
        <taxon>Prymnesiophyceae</taxon>
        <taxon>Prymnesiales</taxon>
        <taxon>Prymnesiaceae</taxon>
        <taxon>Prymnesium</taxon>
    </lineage>
</organism>
<dbReference type="Proteomes" id="UP001515480">
    <property type="component" value="Unassembled WGS sequence"/>
</dbReference>
<keyword evidence="1" id="KW-0812">Transmembrane</keyword>
<reference evidence="3 4" key="1">
    <citation type="journal article" date="2024" name="Science">
        <title>Giant polyketide synthase enzymes in the biosynthesis of giant marine polyether toxins.</title>
        <authorList>
            <person name="Fallon T.R."/>
            <person name="Shende V.V."/>
            <person name="Wierzbicki I.H."/>
            <person name="Pendleton A.L."/>
            <person name="Watervoot N.F."/>
            <person name="Auber R.P."/>
            <person name="Gonzalez D.J."/>
            <person name="Wisecaver J.H."/>
            <person name="Moore B.S."/>
        </authorList>
    </citation>
    <scope>NUCLEOTIDE SEQUENCE [LARGE SCALE GENOMIC DNA]</scope>
    <source>
        <strain evidence="3 4">12B1</strain>
    </source>
</reference>
<evidence type="ECO:0000256" key="1">
    <source>
        <dbReference type="SAM" id="Phobius"/>
    </source>
</evidence>
<dbReference type="InterPro" id="IPR039159">
    <property type="entry name" value="SAYSD1"/>
</dbReference>
<dbReference type="InterPro" id="IPR019387">
    <property type="entry name" value="SAYSvFN_dom"/>
</dbReference>
<evidence type="ECO:0000313" key="4">
    <source>
        <dbReference type="Proteomes" id="UP001515480"/>
    </source>
</evidence>
<evidence type="ECO:0000313" key="3">
    <source>
        <dbReference type="EMBL" id="KAL1524743.1"/>
    </source>
</evidence>
<feature type="transmembrane region" description="Helical" evidence="1">
    <location>
        <begin position="120"/>
        <end position="140"/>
    </location>
</feature>
<feature type="domain" description="SAYSvFN" evidence="2">
    <location>
        <begin position="108"/>
        <end position="173"/>
    </location>
</feature>
<keyword evidence="1" id="KW-0472">Membrane</keyword>
<sequence length="176" mass="19295">MEVLVHWEGLSPLRLRLPDDPTVGALKQRLSQTTGAPRASIRVATPLGLLDDECLPRDVPLAAFSRRYSLPRSEAAAEAALARAQAARAAPPMRSVLRGVSWRTWAWIALWVIAGRGFKFAGFGAPFFIASLIGLILLNLGTRREGEASAYTVFNEGNALPGQLRQEDLERELLHQ</sequence>
<dbReference type="Pfam" id="PF10260">
    <property type="entry name" value="SAYSvFN"/>
    <property type="match status" value="1"/>
</dbReference>
<accession>A0AB34JUM2</accession>
<protein>
    <recommendedName>
        <fullName evidence="2">SAYSvFN domain-containing protein</fullName>
    </recommendedName>
</protein>
<dbReference type="EMBL" id="JBGBPQ010000005">
    <property type="protein sequence ID" value="KAL1524743.1"/>
    <property type="molecule type" value="Genomic_DNA"/>
</dbReference>
<dbReference type="PANTHER" id="PTHR13527:SF0">
    <property type="entry name" value="SAYSVFN DOMAIN-CONTAINING PROTEIN 1"/>
    <property type="match status" value="1"/>
</dbReference>
<comment type="caution">
    <text evidence="3">The sequence shown here is derived from an EMBL/GenBank/DDBJ whole genome shotgun (WGS) entry which is preliminary data.</text>
</comment>
<keyword evidence="4" id="KW-1185">Reference proteome</keyword>
<keyword evidence="1" id="KW-1133">Transmembrane helix</keyword>